<reference evidence="2" key="1">
    <citation type="journal article" date="2019" name="Int. J. Syst. Evol. Microbiol.">
        <title>The Global Catalogue of Microorganisms (GCM) 10K type strain sequencing project: providing services to taxonomists for standard genome sequencing and annotation.</title>
        <authorList>
            <consortium name="The Broad Institute Genomics Platform"/>
            <consortium name="The Broad Institute Genome Sequencing Center for Infectious Disease"/>
            <person name="Wu L."/>
            <person name="Ma J."/>
        </authorList>
    </citation>
    <scope>NUCLEOTIDE SEQUENCE [LARGE SCALE GENOMIC DNA]</scope>
    <source>
        <strain evidence="2">YIM 94188</strain>
    </source>
</reference>
<dbReference type="RefSeq" id="WP_136433828.1">
    <property type="nucleotide sequence ID" value="NZ_JBHSNS010000008.1"/>
</dbReference>
<keyword evidence="2" id="KW-1185">Reference proteome</keyword>
<accession>A0ABW0ZMT2</accession>
<evidence type="ECO:0000313" key="1">
    <source>
        <dbReference type="EMBL" id="MFC5730368.1"/>
    </source>
</evidence>
<dbReference type="Proteomes" id="UP001596072">
    <property type="component" value="Unassembled WGS sequence"/>
</dbReference>
<name>A0ABW0ZMT2_9ACTN</name>
<comment type="caution">
    <text evidence="1">The sequence shown here is derived from an EMBL/GenBank/DDBJ whole genome shotgun (WGS) entry which is preliminary data.</text>
</comment>
<proteinExistence type="predicted"/>
<gene>
    <name evidence="1" type="ORF">ACFPQB_15700</name>
</gene>
<protein>
    <submittedName>
        <fullName evidence="1">Uncharacterized protein</fullName>
    </submittedName>
</protein>
<dbReference type="EMBL" id="JBHSNS010000008">
    <property type="protein sequence ID" value="MFC5730368.1"/>
    <property type="molecule type" value="Genomic_DNA"/>
</dbReference>
<evidence type="ECO:0000313" key="2">
    <source>
        <dbReference type="Proteomes" id="UP001596072"/>
    </source>
</evidence>
<organism evidence="1 2">
    <name type="scientific">Nocardioides vastitatis</name>
    <dbReference type="NCBI Taxonomy" id="2568655"/>
    <lineage>
        <taxon>Bacteria</taxon>
        <taxon>Bacillati</taxon>
        <taxon>Actinomycetota</taxon>
        <taxon>Actinomycetes</taxon>
        <taxon>Propionibacteriales</taxon>
        <taxon>Nocardioidaceae</taxon>
        <taxon>Nocardioides</taxon>
    </lineage>
</organism>
<sequence>MSRIVQPPKSVLLLVGREDFTPPTTFRGGACVATGDCLAVAVSDGPVAVTLGPAGNTGDLTRLAEFVLESEGHLSLRDVYSREYETVGVEPGLSTVTVWANDGHEPSELVLTVHGL</sequence>